<dbReference type="Gene3D" id="2.40.10.220">
    <property type="entry name" value="predicted glycosyltransferase like domains"/>
    <property type="match status" value="1"/>
</dbReference>
<keyword evidence="3" id="KW-1185">Reference proteome</keyword>
<proteinExistence type="predicted"/>
<dbReference type="RefSeq" id="WP_126718242.1">
    <property type="nucleotide sequence ID" value="NZ_RWJF01000001.1"/>
</dbReference>
<comment type="caution">
    <text evidence="2">The sequence shown here is derived from an EMBL/GenBank/DDBJ whole genome shotgun (WGS) entry which is preliminary data.</text>
</comment>
<dbReference type="Pfam" id="PF07238">
    <property type="entry name" value="PilZ"/>
    <property type="match status" value="1"/>
</dbReference>
<dbReference type="AlphaFoldDB" id="A0A3R9Z5S0"/>
<name>A0A3R9Z5S0_9SPHN</name>
<dbReference type="OrthoDB" id="7569417at2"/>
<evidence type="ECO:0000313" key="2">
    <source>
        <dbReference type="EMBL" id="RST30410.1"/>
    </source>
</evidence>
<feature type="domain" description="PilZ" evidence="1">
    <location>
        <begin position="9"/>
        <end position="83"/>
    </location>
</feature>
<protein>
    <submittedName>
        <fullName evidence="2">PilZ domain-containing protein</fullName>
    </submittedName>
</protein>
<dbReference type="GO" id="GO:0035438">
    <property type="term" value="F:cyclic-di-GMP binding"/>
    <property type="evidence" value="ECO:0007669"/>
    <property type="project" value="InterPro"/>
</dbReference>
<sequence>MNPQASDARGFPRTSMFVGATLRRGEATTPVKLRNMSESGVMIEGVEGLAVGSEINIQRGRLAAVGTVVWSAGRQTGVRFRYPERVDIWLKPIGSVQQHQVDEVIRQWRAGEGESVPFVHATPAVTQARVPEIIRLLSELEDALTADVLVLAQHGDKLQNLDLALQLLRQLR</sequence>
<dbReference type="InterPro" id="IPR009875">
    <property type="entry name" value="PilZ_domain"/>
</dbReference>
<dbReference type="SUPFAM" id="SSF141371">
    <property type="entry name" value="PilZ domain-like"/>
    <property type="match status" value="1"/>
</dbReference>
<gene>
    <name evidence="2" type="ORF">HMF7854_05905</name>
</gene>
<dbReference type="Proteomes" id="UP000274661">
    <property type="component" value="Unassembled WGS sequence"/>
</dbReference>
<evidence type="ECO:0000259" key="1">
    <source>
        <dbReference type="Pfam" id="PF07238"/>
    </source>
</evidence>
<reference evidence="2 3" key="1">
    <citation type="submission" date="2018-12" db="EMBL/GenBank/DDBJ databases">
        <title>Sphingomonas sp. HMF7854 Genome sequencing and assembly.</title>
        <authorList>
            <person name="Cha I."/>
            <person name="Kang H."/>
            <person name="Kim H."/>
            <person name="Kang J."/>
            <person name="Joh K."/>
        </authorList>
    </citation>
    <scope>NUCLEOTIDE SEQUENCE [LARGE SCALE GENOMIC DNA]</scope>
    <source>
        <strain evidence="2 3">HMF7854</strain>
    </source>
</reference>
<accession>A0A3R9Z5S0</accession>
<organism evidence="2 3">
    <name type="scientific">Sphingomonas ginkgonis</name>
    <dbReference type="NCBI Taxonomy" id="2315330"/>
    <lineage>
        <taxon>Bacteria</taxon>
        <taxon>Pseudomonadati</taxon>
        <taxon>Pseudomonadota</taxon>
        <taxon>Alphaproteobacteria</taxon>
        <taxon>Sphingomonadales</taxon>
        <taxon>Sphingomonadaceae</taxon>
        <taxon>Sphingomonas</taxon>
    </lineage>
</organism>
<dbReference type="EMBL" id="RWJF01000001">
    <property type="protein sequence ID" value="RST30410.1"/>
    <property type="molecule type" value="Genomic_DNA"/>
</dbReference>
<evidence type="ECO:0000313" key="3">
    <source>
        <dbReference type="Proteomes" id="UP000274661"/>
    </source>
</evidence>